<proteinExistence type="predicted"/>
<gene>
    <name evidence="1" type="ORF">UFOPK3376_03361</name>
</gene>
<dbReference type="EMBL" id="CAFBLP010000182">
    <property type="protein sequence ID" value="CAB4900090.1"/>
    <property type="molecule type" value="Genomic_DNA"/>
</dbReference>
<organism evidence="1">
    <name type="scientific">freshwater metagenome</name>
    <dbReference type="NCBI Taxonomy" id="449393"/>
    <lineage>
        <taxon>unclassified sequences</taxon>
        <taxon>metagenomes</taxon>
        <taxon>ecological metagenomes</taxon>
    </lineage>
</organism>
<name>A0A6J7G603_9ZZZZ</name>
<dbReference type="SUPFAM" id="SSF55486">
    <property type="entry name" value="Metalloproteases ('zincins'), catalytic domain"/>
    <property type="match status" value="1"/>
</dbReference>
<sequence length="817" mass="83742">MSARLRSAYSRRVRLGVLVVLAVQCLSGTVLGVQPASANENPVLVSGRALDPRVNPDGSLQRAMAVDQPASDLVAEFGLDPKAEIAPVASWSMKASRAVRLNLFDGATVDLMAGRLFLTTLPIFNQYLTVSEWGQTVSWSTDGNDPNGSAVGTLTLARTSSTPWRLVGGTIETGKNEYLVEYDFDHEQALVIDAPYNDGKPEFDNFEAPPARQVNVGTDVSTASTPGNGVMSIASTPTPGTRVDVLAVAANGVLLPNALFYVASGLNDMTATLANSSSPGFETANASMALVGVISLPYTQAGVQDQDVWNLESGNAGLAGALTARNLVAADLVALIVPNQVQSSPTSVCGQGRPAGWASVETIETSPSCQNRKAVTHELGHNLGAGHENATMPYLSDSFAYPAGTTASACSVVHTTTGCRKLIYSTPYRSFPGTTTVAGSASRFNAHVVSDLLPVAAAFRTPVAPFGRNYTAVPPTRVLDTRPPSSVGGYNTPFAVNTARSVAIAGLAGVPLSATAVAITVTVVSPSGNGYLSVYPNGTSWPGTSTMNYNLGQVKAATAIVQLGGFGHIAVLANSTTDVVIDVVGYFGGSVSSTNKLGVLTPTRVYDSRTLTIFGNNEPRSINTISAGVPSGAVAAVVNITVVGSTLAGFVSVGSGTSTLNYPAGGAVASNMAIAPLSGTNINVYVSASTHVIIDVLAYLGPSGVHGFTAMPPVRLNAGTSLPAGYNNTQVANIAGIPANAGAVVANVTGVFPTLPTYLTTFPAGTSLPGISTVNVAAGQVDSNHTIVGVGSSYSVTTFNPAGTITYILDVEGYFSP</sequence>
<accession>A0A6J7G603</accession>
<protein>
    <submittedName>
        <fullName evidence="1">Unannotated protein</fullName>
    </submittedName>
</protein>
<dbReference type="AlphaFoldDB" id="A0A6J7G603"/>
<reference evidence="1" key="1">
    <citation type="submission" date="2020-05" db="EMBL/GenBank/DDBJ databases">
        <authorList>
            <person name="Chiriac C."/>
            <person name="Salcher M."/>
            <person name="Ghai R."/>
            <person name="Kavagutti S V."/>
        </authorList>
    </citation>
    <scope>NUCLEOTIDE SEQUENCE</scope>
</reference>
<evidence type="ECO:0000313" key="1">
    <source>
        <dbReference type="EMBL" id="CAB4900090.1"/>
    </source>
</evidence>